<reference evidence="2 3" key="1">
    <citation type="submission" date="2017-09" db="EMBL/GenBank/DDBJ databases">
        <authorList>
            <person name="Ehlers B."/>
            <person name="Leendertz F.H."/>
        </authorList>
    </citation>
    <scope>NUCLEOTIDE SEQUENCE [LARGE SCALE GENOMIC DNA]</scope>
</reference>
<keyword evidence="1" id="KW-0472">Membrane</keyword>
<proteinExistence type="predicted"/>
<gene>
    <name evidence="2" type="ORF">CNR33_00019</name>
</gene>
<dbReference type="Proteomes" id="UP000241090">
    <property type="component" value="Segment"/>
</dbReference>
<sequence>MFYALAYFFLAGLAISGDYWQLAFWIALVLSLNFAALYALTRSQLKDAKSYTKCEMFIRDSSPMAALVPDEPVVFDQPEQLVPGTYGTRRDYGHRDDDLFVDFSRINPDDVRRLQAALGHVDRMMGTGRACFVEDESGFKPFLVTRAGSRGLNVTYIREGDAVTELASNVGRVIISPKPTQTQEGNE</sequence>
<dbReference type="EMBL" id="MG018926">
    <property type="protein sequence ID" value="ATW57865.1"/>
    <property type="molecule type" value="Genomic_DNA"/>
</dbReference>
<organism evidence="2 3">
    <name type="scientific">Pseudomonas phage tabernarius</name>
    <dbReference type="NCBI Taxonomy" id="2048978"/>
    <lineage>
        <taxon>Viruses</taxon>
        <taxon>Duplodnaviria</taxon>
        <taxon>Heunggongvirae</taxon>
        <taxon>Uroviricota</taxon>
        <taxon>Caudoviricetes</taxon>
        <taxon>Lindbergviridae</taxon>
        <taxon>Tabernariusvirus</taxon>
        <taxon>Tabernariusvirus tabernarius</taxon>
    </lineage>
</organism>
<evidence type="ECO:0000313" key="2">
    <source>
        <dbReference type="EMBL" id="ATW57865.1"/>
    </source>
</evidence>
<feature type="transmembrane region" description="Helical" evidence="1">
    <location>
        <begin position="20"/>
        <end position="40"/>
    </location>
</feature>
<protein>
    <submittedName>
        <fullName evidence="2">Uncharacterized protein</fullName>
    </submittedName>
</protein>
<keyword evidence="1" id="KW-1133">Transmembrane helix</keyword>
<keyword evidence="1" id="KW-0812">Transmembrane</keyword>
<evidence type="ECO:0000256" key="1">
    <source>
        <dbReference type="SAM" id="Phobius"/>
    </source>
</evidence>
<evidence type="ECO:0000313" key="3">
    <source>
        <dbReference type="Proteomes" id="UP000241090"/>
    </source>
</evidence>
<name>A0A2H4P6R4_9CAUD</name>
<keyword evidence="3" id="KW-1185">Reference proteome</keyword>
<accession>A0A2H4P6R4</accession>